<dbReference type="PANTHER" id="PTHR46795:SF3">
    <property type="entry name" value="ABC TRANSPORTER PERMEASE"/>
    <property type="match status" value="1"/>
</dbReference>
<dbReference type="EMBL" id="JAJEQX010000011">
    <property type="protein sequence ID" value="MCC2254268.1"/>
    <property type="molecule type" value="Genomic_DNA"/>
</dbReference>
<dbReference type="Pfam" id="PF02687">
    <property type="entry name" value="FtsX"/>
    <property type="match status" value="1"/>
</dbReference>
<evidence type="ECO:0000313" key="8">
    <source>
        <dbReference type="EMBL" id="MCC2254268.1"/>
    </source>
</evidence>
<feature type="transmembrane region" description="Helical" evidence="6">
    <location>
        <begin position="57"/>
        <end position="79"/>
    </location>
</feature>
<keyword evidence="2" id="KW-1003">Cell membrane</keyword>
<reference evidence="8 9" key="1">
    <citation type="submission" date="2021-10" db="EMBL/GenBank/DDBJ databases">
        <title>Anaerobic single-cell dispensing facilitates the cultivation of human gut bacteria.</title>
        <authorList>
            <person name="Afrizal A."/>
        </authorList>
    </citation>
    <scope>NUCLEOTIDE SEQUENCE [LARGE SCALE GENOMIC DNA]</scope>
    <source>
        <strain evidence="8 9">CLA-AA-H200</strain>
    </source>
</reference>
<feature type="transmembrane region" description="Helical" evidence="6">
    <location>
        <begin position="652"/>
        <end position="672"/>
    </location>
</feature>
<comment type="subcellular location">
    <subcellularLocation>
        <location evidence="1">Cell membrane</location>
        <topology evidence="1">Multi-pass membrane protein</topology>
    </subcellularLocation>
</comment>
<protein>
    <submittedName>
        <fullName evidence="8">FtsX-like permease family protein</fullName>
    </submittedName>
</protein>
<proteinExistence type="predicted"/>
<feature type="transmembrane region" description="Helical" evidence="6">
    <location>
        <begin position="156"/>
        <end position="181"/>
    </location>
</feature>
<keyword evidence="5 6" id="KW-0472">Membrane</keyword>
<dbReference type="InterPro" id="IPR052536">
    <property type="entry name" value="ABC-4_Integral_Memb_Prot"/>
</dbReference>
<evidence type="ECO:0000256" key="4">
    <source>
        <dbReference type="ARBA" id="ARBA00022989"/>
    </source>
</evidence>
<evidence type="ECO:0000256" key="2">
    <source>
        <dbReference type="ARBA" id="ARBA00022475"/>
    </source>
</evidence>
<keyword evidence="3 6" id="KW-0812">Transmembrane</keyword>
<sequence>MFFELVRRNSRRNRKENGLFFGSLLVSIIAFYIVLSLSQQDVMYFLREMESDAVNRLLEMIPVFYGLTLVILFFLIYFAGKFQMERRRHEFGMYLMMGMRRGRLFAMLLAEDFGGSVIALAIGLPAAVLLSELISLVTARVVGLGIIGHRFSFSPYAVALTAAGFLMIKLAAFLILSIKISREEIGSLLAERPEETKRQFPAAVYAVFLIAGVLGLGTAYYMAIRGISWSRIDRMAFTVVIGFAGTLCLFFGLRAVFGLIIRAGGKDRKLHVFNVRQLQENVIRQSSAMAVSSLLILAALCCFGAGIAMVRHYGDDEHILDYTFTAEYMDEENTSRKKADETMSTLRENGLAHEFSDFIEMKVGSVRTSDDPDDTYSMDVVMNLISAMPATEDRDILLNNLSYMTYPHLIALSSYNELLDAAGRPKIELGEKEAAVYMDTDVSTEALRQMMNEALTKRPETLLDRDPLYLTGEVQTTALVTVRSITLSFALILPDEAFDYYTQGEYNIFVDAILGNREESVSLMTAISEMNAKLNETGLEYESYLQNMGRQLFYTVATSYITIYLAVVFLIVANTVIGVQFLMNQQKTNRRYRTLIRLGAVYETLCRSAGKQINWYFGIPTVIAAVSSIFGVRALFTGILSSRTMGSVSEMMVVSAAMILLLCMIELIYMIVVKRLSSRYLLTLMVPEREE</sequence>
<evidence type="ECO:0000256" key="6">
    <source>
        <dbReference type="SAM" id="Phobius"/>
    </source>
</evidence>
<feature type="transmembrane region" description="Helical" evidence="6">
    <location>
        <begin position="615"/>
        <end position="640"/>
    </location>
</feature>
<feature type="transmembrane region" description="Helical" evidence="6">
    <location>
        <begin position="18"/>
        <end position="37"/>
    </location>
</feature>
<evidence type="ECO:0000256" key="1">
    <source>
        <dbReference type="ARBA" id="ARBA00004651"/>
    </source>
</evidence>
<keyword evidence="9" id="KW-1185">Reference proteome</keyword>
<comment type="caution">
    <text evidence="8">The sequence shown here is derived from an EMBL/GenBank/DDBJ whole genome shotgun (WGS) entry which is preliminary data.</text>
</comment>
<dbReference type="RefSeq" id="WP_227707405.1">
    <property type="nucleotide sequence ID" value="NZ_JAJEQX010000011.1"/>
</dbReference>
<evidence type="ECO:0000313" key="9">
    <source>
        <dbReference type="Proteomes" id="UP001198151"/>
    </source>
</evidence>
<feature type="transmembrane region" description="Helical" evidence="6">
    <location>
        <begin position="561"/>
        <end position="583"/>
    </location>
</feature>
<evidence type="ECO:0000256" key="5">
    <source>
        <dbReference type="ARBA" id="ARBA00023136"/>
    </source>
</evidence>
<dbReference type="PANTHER" id="PTHR46795">
    <property type="entry name" value="ABC TRANSPORTER PERMEASE-RELATED-RELATED"/>
    <property type="match status" value="1"/>
</dbReference>
<feature type="transmembrane region" description="Helical" evidence="6">
    <location>
        <begin position="202"/>
        <end position="223"/>
    </location>
</feature>
<feature type="transmembrane region" description="Helical" evidence="6">
    <location>
        <begin position="235"/>
        <end position="261"/>
    </location>
</feature>
<organism evidence="8 9">
    <name type="scientific">Ruminococcus turbiniformis</name>
    <dbReference type="NCBI Taxonomy" id="2881258"/>
    <lineage>
        <taxon>Bacteria</taxon>
        <taxon>Bacillati</taxon>
        <taxon>Bacillota</taxon>
        <taxon>Clostridia</taxon>
        <taxon>Eubacteriales</taxon>
        <taxon>Oscillospiraceae</taxon>
        <taxon>Ruminococcus</taxon>
    </lineage>
</organism>
<evidence type="ECO:0000256" key="3">
    <source>
        <dbReference type="ARBA" id="ARBA00022692"/>
    </source>
</evidence>
<feature type="domain" description="ABC3 transporter permease C-terminal" evidence="7">
    <location>
        <begin position="63"/>
        <end position="184"/>
    </location>
</feature>
<feature type="transmembrane region" description="Helical" evidence="6">
    <location>
        <begin position="104"/>
        <end position="130"/>
    </location>
</feature>
<feature type="transmembrane region" description="Helical" evidence="6">
    <location>
        <begin position="288"/>
        <end position="310"/>
    </location>
</feature>
<dbReference type="Proteomes" id="UP001198151">
    <property type="component" value="Unassembled WGS sequence"/>
</dbReference>
<dbReference type="InterPro" id="IPR003838">
    <property type="entry name" value="ABC3_permease_C"/>
</dbReference>
<keyword evidence="4 6" id="KW-1133">Transmembrane helix</keyword>
<gene>
    <name evidence="8" type="ORF">LKD70_07490</name>
</gene>
<name>A0ABS8FW34_9FIRM</name>
<evidence type="ECO:0000259" key="7">
    <source>
        <dbReference type="Pfam" id="PF02687"/>
    </source>
</evidence>
<accession>A0ABS8FW34</accession>